<dbReference type="Proteomes" id="UP000003779">
    <property type="component" value="Chromosome"/>
</dbReference>
<reference evidence="2" key="2">
    <citation type="submission" date="2012-08" db="EMBL/GenBank/DDBJ databases">
        <title>Whole-genome sequence of Nocardiopsis alba strain ATCC BAA-2165 associated with honeybees.</title>
        <authorList>
            <person name="Qiao J."/>
            <person name="Chen L."/>
            <person name="Li Y."/>
            <person name="Wang J."/>
            <person name="Zhang W."/>
            <person name="Chen S."/>
        </authorList>
    </citation>
    <scope>NUCLEOTIDE SEQUENCE [LARGE SCALE GENOMIC DNA]</scope>
    <source>
        <strain evidence="2">ATCC BAA-2165 / BE74</strain>
    </source>
</reference>
<accession>J7L7K3</accession>
<dbReference type="EMBL" id="CP003788">
    <property type="protein sequence ID" value="AFR07435.1"/>
    <property type="molecule type" value="Genomic_DNA"/>
</dbReference>
<gene>
    <name evidence="1" type="ordered locus">B005_4434</name>
</gene>
<reference evidence="1 2" key="1">
    <citation type="journal article" date="2012" name="J. Bacteriol.">
        <title>Whole-Genome Sequence of Nocardiopsis alba Strain ATCC BAA-2165, Associated with Honeybees.</title>
        <authorList>
            <person name="Qiao J."/>
            <person name="Chen L."/>
            <person name="Li Y."/>
            <person name="Wang J."/>
            <person name="Zhang W."/>
            <person name="Chen S."/>
        </authorList>
    </citation>
    <scope>NUCLEOTIDE SEQUENCE [LARGE SCALE GENOMIC DNA]</scope>
    <source>
        <strain evidence="2">ATCC BAA-2165 / BE74</strain>
    </source>
</reference>
<dbReference type="PATRIC" id="fig|1205910.3.peg.4187"/>
<protein>
    <submittedName>
        <fullName evidence="1">Uncharacterized protein</fullName>
    </submittedName>
</protein>
<dbReference type="HOGENOM" id="CLU_2789736_0_0_11"/>
<evidence type="ECO:0000313" key="1">
    <source>
        <dbReference type="EMBL" id="AFR07435.1"/>
    </source>
</evidence>
<proteinExistence type="predicted"/>
<sequence length="68" mass="7378">MATFDQMGEETVLPAKIRSEKNSPDCLAVRGVQAINMAPLPQDDRGVLLSPDQLQKSLKTRTSLLVGP</sequence>
<dbReference type="KEGG" id="nal:B005_4434"/>
<organism evidence="1 2">
    <name type="scientific">Nocardiopsis alba (strain ATCC BAA-2165 / BE74)</name>
    <dbReference type="NCBI Taxonomy" id="1205910"/>
    <lineage>
        <taxon>Bacteria</taxon>
        <taxon>Bacillati</taxon>
        <taxon>Actinomycetota</taxon>
        <taxon>Actinomycetes</taxon>
        <taxon>Streptosporangiales</taxon>
        <taxon>Nocardiopsidaceae</taxon>
        <taxon>Nocardiopsis</taxon>
    </lineage>
</organism>
<name>J7L7K3_NOCAA</name>
<evidence type="ECO:0000313" key="2">
    <source>
        <dbReference type="Proteomes" id="UP000003779"/>
    </source>
</evidence>
<dbReference type="AlphaFoldDB" id="J7L7K3"/>